<comment type="caution">
    <text evidence="1">The sequence shown here is derived from an EMBL/GenBank/DDBJ whole genome shotgun (WGS) entry which is preliminary data.</text>
</comment>
<organism evidence="1">
    <name type="scientific">Medicago truncatula</name>
    <name type="common">Barrel medic</name>
    <name type="synonym">Medicago tribuloides</name>
    <dbReference type="NCBI Taxonomy" id="3880"/>
    <lineage>
        <taxon>Eukaryota</taxon>
        <taxon>Viridiplantae</taxon>
        <taxon>Streptophyta</taxon>
        <taxon>Embryophyta</taxon>
        <taxon>Tracheophyta</taxon>
        <taxon>Spermatophyta</taxon>
        <taxon>Magnoliopsida</taxon>
        <taxon>eudicotyledons</taxon>
        <taxon>Gunneridae</taxon>
        <taxon>Pentapetalae</taxon>
        <taxon>rosids</taxon>
        <taxon>fabids</taxon>
        <taxon>Fabales</taxon>
        <taxon>Fabaceae</taxon>
        <taxon>Papilionoideae</taxon>
        <taxon>50 kb inversion clade</taxon>
        <taxon>NPAAA clade</taxon>
        <taxon>Hologalegina</taxon>
        <taxon>IRL clade</taxon>
        <taxon>Trifolieae</taxon>
        <taxon>Medicago</taxon>
    </lineage>
</organism>
<name>A0A396IEB0_MEDTR</name>
<protein>
    <submittedName>
        <fullName evidence="1">Uncharacterized protein</fullName>
    </submittedName>
</protein>
<dbReference type="Proteomes" id="UP000265566">
    <property type="component" value="Chromosome 4"/>
</dbReference>
<reference evidence="1" key="1">
    <citation type="journal article" date="2018" name="Nat. Plants">
        <title>Whole-genome landscape of Medicago truncatula symbiotic genes.</title>
        <authorList>
            <person name="Pecrix Y."/>
            <person name="Gamas P."/>
            <person name="Carrere S."/>
        </authorList>
    </citation>
    <scope>NUCLEOTIDE SEQUENCE</scope>
    <source>
        <tissue evidence="1">Leaves</tissue>
    </source>
</reference>
<dbReference type="Gramene" id="rna26682">
    <property type="protein sequence ID" value="RHN63926.1"/>
    <property type="gene ID" value="gene26682"/>
</dbReference>
<evidence type="ECO:0000313" key="1">
    <source>
        <dbReference type="EMBL" id="RHN63926.1"/>
    </source>
</evidence>
<sequence>MHTFILPTSHIQTIVYNTGAKEVPPTKHVWGTVPFICSSTIKNDTSHGPL</sequence>
<gene>
    <name evidence="1" type="ORF">MtrunA17_Chr4g0063541</name>
</gene>
<proteinExistence type="predicted"/>
<dbReference type="EMBL" id="PSQE01000004">
    <property type="protein sequence ID" value="RHN63926.1"/>
    <property type="molecule type" value="Genomic_DNA"/>
</dbReference>
<dbReference type="AlphaFoldDB" id="A0A396IEB0"/>
<accession>A0A396IEB0</accession>